<evidence type="ECO:0000313" key="2">
    <source>
        <dbReference type="Proteomes" id="UP001597375"/>
    </source>
</evidence>
<reference evidence="2" key="1">
    <citation type="journal article" date="2019" name="Int. J. Syst. Evol. Microbiol.">
        <title>The Global Catalogue of Microorganisms (GCM) 10K type strain sequencing project: providing services to taxonomists for standard genome sequencing and annotation.</title>
        <authorList>
            <consortium name="The Broad Institute Genomics Platform"/>
            <consortium name="The Broad Institute Genome Sequencing Center for Infectious Disease"/>
            <person name="Wu L."/>
            <person name="Ma J."/>
        </authorList>
    </citation>
    <scope>NUCLEOTIDE SEQUENCE [LARGE SCALE GENOMIC DNA]</scope>
    <source>
        <strain evidence="2">CGMCC 4.7106</strain>
    </source>
</reference>
<proteinExistence type="predicted"/>
<name>A0ABW5D669_9BACT</name>
<evidence type="ECO:0000313" key="1">
    <source>
        <dbReference type="EMBL" id="MFD2256588.1"/>
    </source>
</evidence>
<accession>A0ABW5D669</accession>
<comment type="caution">
    <text evidence="1">The sequence shown here is derived from an EMBL/GenBank/DDBJ whole genome shotgun (WGS) entry which is preliminary data.</text>
</comment>
<dbReference type="Proteomes" id="UP001597375">
    <property type="component" value="Unassembled WGS sequence"/>
</dbReference>
<dbReference type="EMBL" id="JBHUIT010000009">
    <property type="protein sequence ID" value="MFD2256588.1"/>
    <property type="molecule type" value="Genomic_DNA"/>
</dbReference>
<organism evidence="1 2">
    <name type="scientific">Luteolibacter algae</name>
    <dbReference type="NCBI Taxonomy" id="454151"/>
    <lineage>
        <taxon>Bacteria</taxon>
        <taxon>Pseudomonadati</taxon>
        <taxon>Verrucomicrobiota</taxon>
        <taxon>Verrucomicrobiia</taxon>
        <taxon>Verrucomicrobiales</taxon>
        <taxon>Verrucomicrobiaceae</taxon>
        <taxon>Luteolibacter</taxon>
    </lineage>
</organism>
<sequence length="85" mass="10182">MDLPQRLRLIDNLTSPCLYRVMAVETVTFEELDREHREERIRDAERLRRGEITPEALQEENSLFSMEAKITCDLVRYLKKAYPLR</sequence>
<keyword evidence="2" id="KW-1185">Reference proteome</keyword>
<protein>
    <submittedName>
        <fullName evidence="1">Uncharacterized protein</fullName>
    </submittedName>
</protein>
<gene>
    <name evidence="1" type="ORF">ACFSSA_07870</name>
</gene>